<accession>A0ACC2L0B9</accession>
<sequence length="551" mass="63270">MGYGCIGHLQLNKKVYLLSLASCRGETVWWGDKEMGAVVLISLMFCSVVLLSWIWKLFCKIWLKPRELQRQLNEQGIYGHPYKLLYGNLKEIGRSRRQAQSQPINLNHKIVSRVLPFLHQTVKSYGKMSITWVGTLPRVNIMDPELIREVLSNKFGHFAKPESNPLTKLLATGLIDYDGEKWAKHRRILNPAFHQEKLKRMVPAMFTSASELISRWEELVGSEGSREINVWPELQNLTADVISRTSFGSNYREGMQIFHLQTEQAELVMKASRTIYIPGLRFLPTKDNIRRNEIYREVETLVRGMVEKRQKAMKMGDVINDNLLGLLMESNSKESQENGNSKSMGMTMDDVVEECKLFYFAGQETTSVLLTWTMIVLSMHPNWQEKAREEVLQVFGKNKPDLDGLGHLKIVTMILFEVLRLYPPGAFLIRRTYKEMKLGELTLPPGVQLSLPILLIHHDPEIWGEDVEEFKPDRFSEGVVKASNHQFAFFPFGWGPRICIGQNFALLEAKLALAMILQRFSFELSPSYAHAPYTIITIQPQHGAQIILHKL</sequence>
<dbReference type="EMBL" id="CM056814">
    <property type="protein sequence ID" value="KAJ8626836.1"/>
    <property type="molecule type" value="Genomic_DNA"/>
</dbReference>
<evidence type="ECO:0000313" key="2">
    <source>
        <dbReference type="Proteomes" id="UP001234297"/>
    </source>
</evidence>
<proteinExistence type="predicted"/>
<keyword evidence="2" id="KW-1185">Reference proteome</keyword>
<name>A0ACC2L0B9_PERAE</name>
<organism evidence="1 2">
    <name type="scientific">Persea americana</name>
    <name type="common">Avocado</name>
    <dbReference type="NCBI Taxonomy" id="3435"/>
    <lineage>
        <taxon>Eukaryota</taxon>
        <taxon>Viridiplantae</taxon>
        <taxon>Streptophyta</taxon>
        <taxon>Embryophyta</taxon>
        <taxon>Tracheophyta</taxon>
        <taxon>Spermatophyta</taxon>
        <taxon>Magnoliopsida</taxon>
        <taxon>Magnoliidae</taxon>
        <taxon>Laurales</taxon>
        <taxon>Lauraceae</taxon>
        <taxon>Persea</taxon>
    </lineage>
</organism>
<dbReference type="Proteomes" id="UP001234297">
    <property type="component" value="Chromosome 6"/>
</dbReference>
<reference evidence="1 2" key="1">
    <citation type="journal article" date="2022" name="Hortic Res">
        <title>A haplotype resolved chromosomal level avocado genome allows analysis of novel avocado genes.</title>
        <authorList>
            <person name="Nath O."/>
            <person name="Fletcher S.J."/>
            <person name="Hayward A."/>
            <person name="Shaw L.M."/>
            <person name="Masouleh A.K."/>
            <person name="Furtado A."/>
            <person name="Henry R.J."/>
            <person name="Mitter N."/>
        </authorList>
    </citation>
    <scope>NUCLEOTIDE SEQUENCE [LARGE SCALE GENOMIC DNA]</scope>
    <source>
        <strain evidence="2">cv. Hass</strain>
    </source>
</reference>
<gene>
    <name evidence="1" type="ORF">MRB53_020143</name>
</gene>
<comment type="caution">
    <text evidence="1">The sequence shown here is derived from an EMBL/GenBank/DDBJ whole genome shotgun (WGS) entry which is preliminary data.</text>
</comment>
<evidence type="ECO:0000313" key="1">
    <source>
        <dbReference type="EMBL" id="KAJ8626836.1"/>
    </source>
</evidence>
<protein>
    <submittedName>
        <fullName evidence="1">Uncharacterized protein</fullName>
    </submittedName>
</protein>